<dbReference type="Gene3D" id="2.130.10.80">
    <property type="entry name" value="Galactose oxidase/kelch, beta-propeller"/>
    <property type="match status" value="1"/>
</dbReference>
<feature type="domain" description="Galactose oxidase-like Early set" evidence="5">
    <location>
        <begin position="447"/>
        <end position="554"/>
    </location>
</feature>
<dbReference type="InterPro" id="IPR009880">
    <property type="entry name" value="Glyoxal_oxidase_N"/>
</dbReference>
<protein>
    <recommendedName>
        <fullName evidence="8">Glyoxal oxidase</fullName>
    </recommendedName>
</protein>
<feature type="region of interest" description="Disordered" evidence="2">
    <location>
        <begin position="559"/>
        <end position="594"/>
    </location>
</feature>
<evidence type="ECO:0000259" key="5">
    <source>
        <dbReference type="Pfam" id="PF09118"/>
    </source>
</evidence>
<name>A0AAV5GXA0_9BASI</name>
<dbReference type="SUPFAM" id="SSF50965">
    <property type="entry name" value="Galactose oxidase, central domain"/>
    <property type="match status" value="1"/>
</dbReference>
<dbReference type="Proteomes" id="UP001342314">
    <property type="component" value="Unassembled WGS sequence"/>
</dbReference>
<dbReference type="SUPFAM" id="SSF81296">
    <property type="entry name" value="E set domains"/>
    <property type="match status" value="1"/>
</dbReference>
<dbReference type="CDD" id="cd02851">
    <property type="entry name" value="E_set_GO_C"/>
    <property type="match status" value="1"/>
</dbReference>
<organism evidence="6 7">
    <name type="scientific">Rhodotorula paludigena</name>
    <dbReference type="NCBI Taxonomy" id="86838"/>
    <lineage>
        <taxon>Eukaryota</taxon>
        <taxon>Fungi</taxon>
        <taxon>Dikarya</taxon>
        <taxon>Basidiomycota</taxon>
        <taxon>Pucciniomycotina</taxon>
        <taxon>Microbotryomycetes</taxon>
        <taxon>Sporidiobolales</taxon>
        <taxon>Sporidiobolaceae</taxon>
        <taxon>Rhodotorula</taxon>
    </lineage>
</organism>
<dbReference type="InterPro" id="IPR015202">
    <property type="entry name" value="GO-like_E_set"/>
</dbReference>
<proteinExistence type="predicted"/>
<dbReference type="PANTHER" id="PTHR32208:SF96">
    <property type="entry name" value="GLYOXAL OXIDASE"/>
    <property type="match status" value="1"/>
</dbReference>
<evidence type="ECO:0008006" key="8">
    <source>
        <dbReference type="Google" id="ProtNLM"/>
    </source>
</evidence>
<comment type="caution">
    <text evidence="6">The sequence shown here is derived from an EMBL/GenBank/DDBJ whole genome shotgun (WGS) entry which is preliminary data.</text>
</comment>
<reference evidence="6 7" key="1">
    <citation type="submission" date="2021-12" db="EMBL/GenBank/DDBJ databases">
        <title>High titer production of polyol ester of fatty acids by Rhodotorula paludigena BS15 towards product separation-free biomass refinery.</title>
        <authorList>
            <person name="Mano J."/>
            <person name="Ono H."/>
            <person name="Tanaka T."/>
            <person name="Naito K."/>
            <person name="Sushida H."/>
            <person name="Ike M."/>
            <person name="Tokuyasu K."/>
            <person name="Kitaoka M."/>
        </authorList>
    </citation>
    <scope>NUCLEOTIDE SEQUENCE [LARGE SCALE GENOMIC DNA]</scope>
    <source>
        <strain evidence="6 7">BS15</strain>
    </source>
</reference>
<keyword evidence="1 3" id="KW-0732">Signal</keyword>
<evidence type="ECO:0000259" key="4">
    <source>
        <dbReference type="Pfam" id="PF07250"/>
    </source>
</evidence>
<evidence type="ECO:0000256" key="3">
    <source>
        <dbReference type="SAM" id="SignalP"/>
    </source>
</evidence>
<feature type="compositionally biased region" description="Polar residues" evidence="2">
    <location>
        <begin position="559"/>
        <end position="575"/>
    </location>
</feature>
<dbReference type="AlphaFoldDB" id="A0AAV5GXA0"/>
<sequence length="615" mass="65862">MLFYSTLASALVLAHLVQAQKANTFEIVGESGVSPQQIFVDEDTVYIVDKVENNPVTVTSPSGVVHPAWAGAYDVNTNQFRPMHVVSNSFCAGGTVLGNGTWTNIGGNAAVTTNGFGVGPDDANPYGSIDGGKAVRTFTPCGGESCGWTDDVGAMPLSRWYPSVETLPTGDAFIIGGGLQNVPTYEYWPSKGEPVTMRFLEETMPANLYPLTWLMSDGRLFVQAGWQTTMLDYENNVEERLPNITHAQRPYPAGAGSAMLPMTPNNDYLQTVVFAGGMTPERDDWNQNEWAIAETPASTSLVFITPLADSPAWTDLDDLPEPRSMGNLIILPDKRLLLLNGAGKGSEGYGWTESWAVNQSYAQDPVLRPAYLNVSAPAGQMWDTNVAASTIPRMYHSVASLLRDGSVWVGGSNPNADLISDENNATYVFKTELRVERFYPSYWDLPRPEPSGLPSTVSYGGAPFDISLPISSLTDAGLEHDVSVMLMRTGFSTHVMNMGMRALELEHSYTANDDGSATIHVSQLPPNPALFAPGPAFLFVVVKGVPSMGHTVMVGNGQLGTQPTAERSVLPTSKGPSVAVRVGSPGDSQRGSASAAGRAGWTVVALAACSFFLAW</sequence>
<feature type="domain" description="Glyoxal oxidase N-terminal" evidence="4">
    <location>
        <begin position="127"/>
        <end position="442"/>
    </location>
</feature>
<dbReference type="InterPro" id="IPR011043">
    <property type="entry name" value="Gal_Oxase/kelch_b-propeller"/>
</dbReference>
<dbReference type="InterPro" id="IPR037293">
    <property type="entry name" value="Gal_Oxidase_central_sf"/>
</dbReference>
<dbReference type="EMBL" id="BQKY01000016">
    <property type="protein sequence ID" value="GJN94121.1"/>
    <property type="molecule type" value="Genomic_DNA"/>
</dbReference>
<dbReference type="Pfam" id="PF09118">
    <property type="entry name" value="GO-like_E_set"/>
    <property type="match status" value="1"/>
</dbReference>
<dbReference type="InterPro" id="IPR014756">
    <property type="entry name" value="Ig_E-set"/>
</dbReference>
<feature type="signal peptide" evidence="3">
    <location>
        <begin position="1"/>
        <end position="19"/>
    </location>
</feature>
<dbReference type="PANTHER" id="PTHR32208">
    <property type="entry name" value="SECRETED PROTEIN-RELATED"/>
    <property type="match status" value="1"/>
</dbReference>
<dbReference type="Pfam" id="PF07250">
    <property type="entry name" value="Glyoxal_oxid_N"/>
    <property type="match status" value="1"/>
</dbReference>
<dbReference type="Gene3D" id="2.60.40.10">
    <property type="entry name" value="Immunoglobulins"/>
    <property type="match status" value="1"/>
</dbReference>
<gene>
    <name evidence="6" type="ORF">Rhopal_007195-T1</name>
</gene>
<keyword evidence="7" id="KW-1185">Reference proteome</keyword>
<evidence type="ECO:0000256" key="2">
    <source>
        <dbReference type="SAM" id="MobiDB-lite"/>
    </source>
</evidence>
<accession>A0AAV5GXA0</accession>
<evidence type="ECO:0000256" key="1">
    <source>
        <dbReference type="ARBA" id="ARBA00022729"/>
    </source>
</evidence>
<evidence type="ECO:0000313" key="7">
    <source>
        <dbReference type="Proteomes" id="UP001342314"/>
    </source>
</evidence>
<dbReference type="InterPro" id="IPR013783">
    <property type="entry name" value="Ig-like_fold"/>
</dbReference>
<feature type="chain" id="PRO_5043865132" description="Glyoxal oxidase" evidence="3">
    <location>
        <begin position="20"/>
        <end position="615"/>
    </location>
</feature>
<evidence type="ECO:0000313" key="6">
    <source>
        <dbReference type="EMBL" id="GJN94121.1"/>
    </source>
</evidence>